<dbReference type="PANTHER" id="PTHR30151">
    <property type="entry name" value="ALKANE SULFONATE ABC TRANSPORTER-RELATED, MEMBRANE SUBUNIT"/>
    <property type="match status" value="1"/>
</dbReference>
<evidence type="ECO:0000256" key="4">
    <source>
        <dbReference type="ARBA" id="ARBA00022692"/>
    </source>
</evidence>
<evidence type="ECO:0000256" key="5">
    <source>
        <dbReference type="ARBA" id="ARBA00022989"/>
    </source>
</evidence>
<protein>
    <submittedName>
        <fullName evidence="9">ABC-type nitrate/sulfonate/bicarbonate transport system, permease component</fullName>
    </submittedName>
</protein>
<evidence type="ECO:0000256" key="6">
    <source>
        <dbReference type="ARBA" id="ARBA00023136"/>
    </source>
</evidence>
<proteinExistence type="inferred from homology"/>
<evidence type="ECO:0000256" key="1">
    <source>
        <dbReference type="ARBA" id="ARBA00004651"/>
    </source>
</evidence>
<gene>
    <name evidence="9" type="ORF">CLPU_21c00170</name>
</gene>
<feature type="transmembrane region" description="Helical" evidence="7">
    <location>
        <begin position="115"/>
        <end position="139"/>
    </location>
</feature>
<feature type="transmembrane region" description="Helical" evidence="7">
    <location>
        <begin position="85"/>
        <end position="109"/>
    </location>
</feature>
<dbReference type="PANTHER" id="PTHR30151:SF38">
    <property type="entry name" value="ALIPHATIC SULFONATES TRANSPORT PERMEASE PROTEIN SSUC-RELATED"/>
    <property type="match status" value="1"/>
</dbReference>
<feature type="transmembrane region" description="Helical" evidence="7">
    <location>
        <begin position="51"/>
        <end position="73"/>
    </location>
</feature>
<feature type="transmembrane region" description="Helical" evidence="7">
    <location>
        <begin position="244"/>
        <end position="262"/>
    </location>
</feature>
<dbReference type="AlphaFoldDB" id="A0A0L0W6P9"/>
<feature type="transmembrane region" description="Helical" evidence="7">
    <location>
        <begin position="21"/>
        <end position="45"/>
    </location>
</feature>
<accession>A0A0L0W6P9</accession>
<dbReference type="SUPFAM" id="SSF161098">
    <property type="entry name" value="MetI-like"/>
    <property type="match status" value="1"/>
</dbReference>
<dbReference type="InterPro" id="IPR000515">
    <property type="entry name" value="MetI-like"/>
</dbReference>
<keyword evidence="10" id="KW-1185">Reference proteome</keyword>
<keyword evidence="3" id="KW-1003">Cell membrane</keyword>
<keyword evidence="4 7" id="KW-0812">Transmembrane</keyword>
<dbReference type="STRING" id="1503.CLPU_21c00170"/>
<evidence type="ECO:0000256" key="3">
    <source>
        <dbReference type="ARBA" id="ARBA00022475"/>
    </source>
</evidence>
<comment type="caution">
    <text evidence="9">The sequence shown here is derived from an EMBL/GenBank/DDBJ whole genome shotgun (WGS) entry which is preliminary data.</text>
</comment>
<dbReference type="EMBL" id="LGSS01000021">
    <property type="protein sequence ID" value="KNF07199.1"/>
    <property type="molecule type" value="Genomic_DNA"/>
</dbReference>
<feature type="transmembrane region" description="Helical" evidence="7">
    <location>
        <begin position="204"/>
        <end position="224"/>
    </location>
</feature>
<evidence type="ECO:0000256" key="7">
    <source>
        <dbReference type="RuleBase" id="RU363032"/>
    </source>
</evidence>
<evidence type="ECO:0000313" key="9">
    <source>
        <dbReference type="EMBL" id="KNF07199.1"/>
    </source>
</evidence>
<evidence type="ECO:0000256" key="2">
    <source>
        <dbReference type="ARBA" id="ARBA00022448"/>
    </source>
</evidence>
<dbReference type="InterPro" id="IPR035906">
    <property type="entry name" value="MetI-like_sf"/>
</dbReference>
<evidence type="ECO:0000259" key="8">
    <source>
        <dbReference type="PROSITE" id="PS50928"/>
    </source>
</evidence>
<comment type="similarity">
    <text evidence="7">Belongs to the binding-protein-dependent transport system permease family.</text>
</comment>
<comment type="subcellular location">
    <subcellularLocation>
        <location evidence="1 7">Cell membrane</location>
        <topology evidence="1 7">Multi-pass membrane protein</topology>
    </subcellularLocation>
</comment>
<reference evidence="10" key="1">
    <citation type="submission" date="2015-07" db="EMBL/GenBank/DDBJ databases">
        <title>Draft genome sequence of the purine-degrading Gottschalkia purinilyticum DSM 1384 (formerly Clostridium purinilyticum).</title>
        <authorList>
            <person name="Poehlein A."/>
            <person name="Schiel-Bengelsdorf B."/>
            <person name="Bengelsdorf F.R."/>
            <person name="Daniel R."/>
            <person name="Duerre P."/>
        </authorList>
    </citation>
    <scope>NUCLEOTIDE SEQUENCE [LARGE SCALE GENOMIC DNA]</scope>
    <source>
        <strain evidence="10">DSM 1384</strain>
    </source>
</reference>
<keyword evidence="6 7" id="KW-0472">Membrane</keyword>
<dbReference type="PROSITE" id="PS50928">
    <property type="entry name" value="ABC_TM1"/>
    <property type="match status" value="1"/>
</dbReference>
<name>A0A0L0W6P9_GOTPU</name>
<dbReference type="FunFam" id="1.10.3720.10:FF:000003">
    <property type="entry name" value="Aliphatic sulfonate ABC transporter permease"/>
    <property type="match status" value="1"/>
</dbReference>
<evidence type="ECO:0000313" key="10">
    <source>
        <dbReference type="Proteomes" id="UP000037267"/>
    </source>
</evidence>
<dbReference type="RefSeq" id="WP_200898615.1">
    <property type="nucleotide sequence ID" value="NZ_LGSS01000021.1"/>
</dbReference>
<sequence length="278" mass="30848">MAQNNASLKIHKIRSKSSKNFLSKFSLINKFLIAMLTPLIILVVWEIGVRLGYVKVVILPAPSSIFNTFVEMIKSGELVKHMRVSLLRVVEGFLIGTTLGLIFGIIIALSKKLEIALSFTISFLRPIPIIAWIPVLILWMGIDEGSKIAVIAIGSFWPVLINTIDGIKSVDKKYLEVSTVLEKNRIQTLLNVVLPSALPHIFTGIRISVGVAWMCVVAAELVAAESGIGYQIMYAREIMQPEQMFTGVFSIGLVGFLIEKIIKKIEVKALKWNVNMKS</sequence>
<dbReference type="CDD" id="cd06261">
    <property type="entry name" value="TM_PBP2"/>
    <property type="match status" value="1"/>
</dbReference>
<dbReference type="GO" id="GO:0042918">
    <property type="term" value="P:alkanesulfonate transmembrane transport"/>
    <property type="evidence" value="ECO:0007669"/>
    <property type="project" value="UniProtKB-ARBA"/>
</dbReference>
<dbReference type="Pfam" id="PF00528">
    <property type="entry name" value="BPD_transp_1"/>
    <property type="match status" value="1"/>
</dbReference>
<dbReference type="Gene3D" id="1.10.3720.10">
    <property type="entry name" value="MetI-like"/>
    <property type="match status" value="1"/>
</dbReference>
<organism evidence="9 10">
    <name type="scientific">Gottschalkia purinilytica</name>
    <name type="common">Clostridium purinilyticum</name>
    <dbReference type="NCBI Taxonomy" id="1503"/>
    <lineage>
        <taxon>Bacteria</taxon>
        <taxon>Bacillati</taxon>
        <taxon>Bacillota</taxon>
        <taxon>Tissierellia</taxon>
        <taxon>Tissierellales</taxon>
        <taxon>Gottschalkiaceae</taxon>
        <taxon>Gottschalkia</taxon>
    </lineage>
</organism>
<keyword evidence="2 7" id="KW-0813">Transport</keyword>
<keyword evidence="5 7" id="KW-1133">Transmembrane helix</keyword>
<dbReference type="Proteomes" id="UP000037267">
    <property type="component" value="Unassembled WGS sequence"/>
</dbReference>
<dbReference type="GO" id="GO:0005886">
    <property type="term" value="C:plasma membrane"/>
    <property type="evidence" value="ECO:0007669"/>
    <property type="project" value="UniProtKB-SubCell"/>
</dbReference>
<feature type="domain" description="ABC transmembrane type-1" evidence="8">
    <location>
        <begin position="82"/>
        <end position="266"/>
    </location>
</feature>